<evidence type="ECO:0000313" key="8">
    <source>
        <dbReference type="Proteomes" id="UP000695007"/>
    </source>
</evidence>
<dbReference type="Gene3D" id="3.40.50.80">
    <property type="entry name" value="Nucleotide-binding domain of ferredoxin-NADP reductase (FNR) module"/>
    <property type="match status" value="1"/>
</dbReference>
<dbReference type="AlphaFoldDB" id="A0AAJ6YQU0"/>
<sequence length="582" mass="65668">MESGQNSQQDSIEASLFQCLNKVDDKPTNVGATTTLTTLEFRDRIKNLNTKSSNSSAVNLLATNTLLLPSEIIHAKLQDTVLIQAPSTSSSASSTEIPRNKIALARGHSLMDWMRLGASGQDLSGVGSQFLVVTPSELAKHNKQNDAWIAIRGIVFNISLYMDFHPGGISELMKGAGKDSTKLFEEIHAWVNYQSILQKCIIGRLQNSINTEYNFEKNINNSVNQENIECIDDLPIIKMYYTQTASSISLFYTIPSNNPLDEVHIKKLENSELALHIYYAKTQNISYNVKLAKDVEWPPTFQERSEISEEIVFKKKDKGIWKMQDISIISNEKRNLSTRMYNKYEVLENTLLCKIIHLLILRAQNYIQVIPPGRHVEVKLNIMGTEVSRLYTPVPRYLHSDVRLASNNCDDYICLIVKHYKSGKMTPNLTSLQPGQVLELSNTLGNFYLEAYDQYTTIHLLAAGTGLTTMLSIIKRTLSKRNTPYMNLIIFNTNEGNIFYAEQLDHISEKYKLRVTHVLSAASSTWKGRSGIISNELLNDLIGKHSNKACVFTCGPIGFMKITKELLRNLGWQSSQVHEFNG</sequence>
<evidence type="ECO:0000259" key="7">
    <source>
        <dbReference type="PROSITE" id="PS51384"/>
    </source>
</evidence>
<dbReference type="PANTHER" id="PTHR46237:SF1">
    <property type="entry name" value="CYTOCHROME B5 REDUCTASE 4"/>
    <property type="match status" value="1"/>
</dbReference>
<gene>
    <name evidence="9" type="primary">LOC105365980</name>
</gene>
<dbReference type="GO" id="GO:0005783">
    <property type="term" value="C:endoplasmic reticulum"/>
    <property type="evidence" value="ECO:0007669"/>
    <property type="project" value="TreeGrafter"/>
</dbReference>
<dbReference type="SUPFAM" id="SSF52343">
    <property type="entry name" value="Ferredoxin reductase-like, C-terminal NADP-linked domain"/>
    <property type="match status" value="1"/>
</dbReference>
<dbReference type="SMART" id="SM01117">
    <property type="entry name" value="Cyt-b5"/>
    <property type="match status" value="1"/>
</dbReference>
<dbReference type="Gene3D" id="3.10.120.10">
    <property type="entry name" value="Cytochrome b5-like heme/steroid binding domain"/>
    <property type="match status" value="1"/>
</dbReference>
<dbReference type="Pfam" id="PF00970">
    <property type="entry name" value="FAD_binding_6"/>
    <property type="match status" value="1"/>
</dbReference>
<dbReference type="InterPro" id="IPR017927">
    <property type="entry name" value="FAD-bd_FR_type"/>
</dbReference>
<dbReference type="InterPro" id="IPR039261">
    <property type="entry name" value="FNR_nucleotide-bd"/>
</dbReference>
<dbReference type="RefSeq" id="XP_011502582.1">
    <property type="nucleotide sequence ID" value="XM_011504280.1"/>
</dbReference>
<keyword evidence="5" id="KW-0408">Iron</keyword>
<accession>A0AAJ6YQU0</accession>
<evidence type="ECO:0000256" key="3">
    <source>
        <dbReference type="ARBA" id="ARBA00022723"/>
    </source>
</evidence>
<evidence type="ECO:0000313" key="9">
    <source>
        <dbReference type="RefSeq" id="XP_011502582.1"/>
    </source>
</evidence>
<evidence type="ECO:0000256" key="5">
    <source>
        <dbReference type="ARBA" id="ARBA00023004"/>
    </source>
</evidence>
<dbReference type="GeneID" id="105365980"/>
<dbReference type="InterPro" id="IPR008333">
    <property type="entry name" value="Cbr1-like_FAD-bd_dom"/>
</dbReference>
<dbReference type="Pfam" id="PF00173">
    <property type="entry name" value="Cyt-b5"/>
    <property type="match status" value="1"/>
</dbReference>
<dbReference type="GO" id="GO:0004128">
    <property type="term" value="F:cytochrome-b5 reductase activity, acting on NAD(P)H"/>
    <property type="evidence" value="ECO:0007669"/>
    <property type="project" value="TreeGrafter"/>
</dbReference>
<dbReference type="InterPro" id="IPR018506">
    <property type="entry name" value="Cyt_B5_heme-BS"/>
</dbReference>
<dbReference type="PRINTS" id="PR00406">
    <property type="entry name" value="CYTB5RDTASE"/>
</dbReference>
<keyword evidence="3" id="KW-0479">Metal-binding</keyword>
<dbReference type="KEGG" id="csol:105365980"/>
<dbReference type="Gene3D" id="2.40.30.10">
    <property type="entry name" value="Translation factors"/>
    <property type="match status" value="1"/>
</dbReference>
<keyword evidence="2" id="KW-0349">Heme</keyword>
<dbReference type="InterPro" id="IPR017938">
    <property type="entry name" value="Riboflavin_synthase-like_b-brl"/>
</dbReference>
<comment type="similarity">
    <text evidence="1">Belongs to the flavoprotein pyridine nucleotide cytochrome reductase family.</text>
</comment>
<feature type="domain" description="Cytochrome b5 heme-binding" evidence="6">
    <location>
        <begin position="130"/>
        <end position="206"/>
    </location>
</feature>
<dbReference type="FunFam" id="3.10.120.10:FF:000001">
    <property type="entry name" value="Cytochrome b5 reductase 4"/>
    <property type="match status" value="1"/>
</dbReference>
<dbReference type="GO" id="GO:0020037">
    <property type="term" value="F:heme binding"/>
    <property type="evidence" value="ECO:0007669"/>
    <property type="project" value="InterPro"/>
</dbReference>
<keyword evidence="8" id="KW-1185">Reference proteome</keyword>
<name>A0AAJ6YQU0_9HYME</name>
<dbReference type="InterPro" id="IPR001433">
    <property type="entry name" value="OxRdtase_FAD/NAD-bd"/>
</dbReference>
<evidence type="ECO:0000256" key="4">
    <source>
        <dbReference type="ARBA" id="ARBA00023002"/>
    </source>
</evidence>
<dbReference type="PROSITE" id="PS51384">
    <property type="entry name" value="FAD_FR"/>
    <property type="match status" value="1"/>
</dbReference>
<feature type="domain" description="FAD-binding FR-type" evidence="7">
    <location>
        <begin position="339"/>
        <end position="450"/>
    </location>
</feature>
<protein>
    <submittedName>
        <fullName evidence="9">Cytochrome b5 reductase 4</fullName>
    </submittedName>
</protein>
<dbReference type="Proteomes" id="UP000695007">
    <property type="component" value="Unplaced"/>
</dbReference>
<dbReference type="InterPro" id="IPR001199">
    <property type="entry name" value="Cyt_B5-like_heme/steroid-bd"/>
</dbReference>
<organism evidence="8 9">
    <name type="scientific">Ceratosolen solmsi marchali</name>
    <dbReference type="NCBI Taxonomy" id="326594"/>
    <lineage>
        <taxon>Eukaryota</taxon>
        <taxon>Metazoa</taxon>
        <taxon>Ecdysozoa</taxon>
        <taxon>Arthropoda</taxon>
        <taxon>Hexapoda</taxon>
        <taxon>Insecta</taxon>
        <taxon>Pterygota</taxon>
        <taxon>Neoptera</taxon>
        <taxon>Endopterygota</taxon>
        <taxon>Hymenoptera</taxon>
        <taxon>Apocrita</taxon>
        <taxon>Proctotrupomorpha</taxon>
        <taxon>Chalcidoidea</taxon>
        <taxon>Agaonidae</taxon>
        <taxon>Agaoninae</taxon>
        <taxon>Ceratosolen</taxon>
    </lineage>
</organism>
<proteinExistence type="inferred from homology"/>
<evidence type="ECO:0000256" key="1">
    <source>
        <dbReference type="ARBA" id="ARBA00006105"/>
    </source>
</evidence>
<dbReference type="SUPFAM" id="SSF63380">
    <property type="entry name" value="Riboflavin synthase domain-like"/>
    <property type="match status" value="1"/>
</dbReference>
<dbReference type="CDD" id="cd06183">
    <property type="entry name" value="cyt_b5_reduct_like"/>
    <property type="match status" value="1"/>
</dbReference>
<dbReference type="InterPro" id="IPR036400">
    <property type="entry name" value="Cyt_B5-like_heme/steroid_sf"/>
</dbReference>
<reference evidence="9" key="1">
    <citation type="submission" date="2025-08" db="UniProtKB">
        <authorList>
            <consortium name="RefSeq"/>
        </authorList>
    </citation>
    <scope>IDENTIFICATION</scope>
</reference>
<dbReference type="PANTHER" id="PTHR46237">
    <property type="entry name" value="CYTOCHROME B5 REDUCTASE 4 FAMILY MEMBER"/>
    <property type="match status" value="1"/>
</dbReference>
<dbReference type="PROSITE" id="PS00191">
    <property type="entry name" value="CYTOCHROME_B5_1"/>
    <property type="match status" value="1"/>
</dbReference>
<dbReference type="GO" id="GO:0046872">
    <property type="term" value="F:metal ion binding"/>
    <property type="evidence" value="ECO:0007669"/>
    <property type="project" value="UniProtKB-KW"/>
</dbReference>
<dbReference type="Pfam" id="PF00175">
    <property type="entry name" value="NAD_binding_1"/>
    <property type="match status" value="1"/>
</dbReference>
<dbReference type="SUPFAM" id="SSF55856">
    <property type="entry name" value="Cytochrome b5-like heme/steroid binding domain"/>
    <property type="match status" value="1"/>
</dbReference>
<dbReference type="PROSITE" id="PS50255">
    <property type="entry name" value="CYTOCHROME_B5_2"/>
    <property type="match status" value="1"/>
</dbReference>
<dbReference type="GO" id="GO:0006801">
    <property type="term" value="P:superoxide metabolic process"/>
    <property type="evidence" value="ECO:0007669"/>
    <property type="project" value="TreeGrafter"/>
</dbReference>
<dbReference type="InterPro" id="IPR051872">
    <property type="entry name" value="Cytochrome_b5/Flavoprotein_Rdt"/>
</dbReference>
<evidence type="ECO:0000256" key="2">
    <source>
        <dbReference type="ARBA" id="ARBA00022617"/>
    </source>
</evidence>
<keyword evidence="4" id="KW-0560">Oxidoreductase</keyword>
<evidence type="ECO:0000259" key="6">
    <source>
        <dbReference type="PROSITE" id="PS50255"/>
    </source>
</evidence>